<comment type="subcellular location">
    <subcellularLocation>
        <location evidence="1">Membrane</location>
    </subcellularLocation>
    <subcellularLocation>
        <location evidence="5">Mitochondrion inner membrane</location>
        <topology evidence="5">Multi-pass membrane protein</topology>
    </subcellularLocation>
</comment>
<evidence type="ECO:0000256" key="2">
    <source>
        <dbReference type="ARBA" id="ARBA00022692"/>
    </source>
</evidence>
<dbReference type="PANTHER" id="PTHR23427:SF2">
    <property type="entry name" value="SURFEIT LOCUS PROTEIN 1"/>
    <property type="match status" value="1"/>
</dbReference>
<organism evidence="6 7">
    <name type="scientific">Torulaspora globosa</name>
    <dbReference type="NCBI Taxonomy" id="48254"/>
    <lineage>
        <taxon>Eukaryota</taxon>
        <taxon>Fungi</taxon>
        <taxon>Dikarya</taxon>
        <taxon>Ascomycota</taxon>
        <taxon>Saccharomycotina</taxon>
        <taxon>Saccharomycetes</taxon>
        <taxon>Saccharomycetales</taxon>
        <taxon>Saccharomycetaceae</taxon>
        <taxon>Torulaspora</taxon>
    </lineage>
</organism>
<keyword evidence="5" id="KW-0999">Mitochondrion inner membrane</keyword>
<keyword evidence="4 5" id="KW-0472">Membrane</keyword>
<evidence type="ECO:0000256" key="3">
    <source>
        <dbReference type="ARBA" id="ARBA00022989"/>
    </source>
</evidence>
<dbReference type="InterPro" id="IPR002994">
    <property type="entry name" value="Surf1/Shy1"/>
</dbReference>
<dbReference type="GO" id="GO:0033617">
    <property type="term" value="P:mitochondrial respiratory chain complex IV assembly"/>
    <property type="evidence" value="ECO:0007669"/>
    <property type="project" value="TreeGrafter"/>
</dbReference>
<dbReference type="PANTHER" id="PTHR23427">
    <property type="entry name" value="SURFEIT LOCUS PROTEIN"/>
    <property type="match status" value="1"/>
</dbReference>
<comment type="function">
    <text evidence="5">Probably involved in the biogenesis of the COX complex.</text>
</comment>
<dbReference type="GO" id="GO:0005743">
    <property type="term" value="C:mitochondrial inner membrane"/>
    <property type="evidence" value="ECO:0007669"/>
    <property type="project" value="UniProtKB-SubCell"/>
</dbReference>
<protein>
    <recommendedName>
        <fullName evidence="5">SURF1-like protein</fullName>
    </recommendedName>
</protein>
<name>A0A7G3ZEY5_9SACH</name>
<gene>
    <name evidence="6" type="ORF">HG536_0C02400</name>
</gene>
<keyword evidence="2 5" id="KW-0812">Transmembrane</keyword>
<dbReference type="CDD" id="cd06662">
    <property type="entry name" value="SURF1"/>
    <property type="match status" value="1"/>
</dbReference>
<dbReference type="RefSeq" id="XP_037138746.1">
    <property type="nucleotide sequence ID" value="XM_037282851.1"/>
</dbReference>
<keyword evidence="3 5" id="KW-1133">Transmembrane helix</keyword>
<evidence type="ECO:0000256" key="4">
    <source>
        <dbReference type="ARBA" id="ARBA00023136"/>
    </source>
</evidence>
<evidence type="ECO:0000256" key="5">
    <source>
        <dbReference type="RuleBase" id="RU363076"/>
    </source>
</evidence>
<dbReference type="AlphaFoldDB" id="A0A7G3ZEY5"/>
<dbReference type="KEGG" id="tgb:HG536_0C02400"/>
<accession>A0A7G3ZEY5</accession>
<dbReference type="Pfam" id="PF02104">
    <property type="entry name" value="SURF1"/>
    <property type="match status" value="1"/>
</dbReference>
<reference evidence="6 7" key="1">
    <citation type="submission" date="2020-06" db="EMBL/GenBank/DDBJ databases">
        <title>The yeast mating-type switching endonuclease HO is a domesticated member of an unorthodox homing genetic element family.</title>
        <authorList>
            <person name="Coughlan A.Y."/>
            <person name="Lombardi L."/>
            <person name="Braun-Galleani S."/>
            <person name="Martos A.R."/>
            <person name="Galeote V."/>
            <person name="Bigey F."/>
            <person name="Dequin S."/>
            <person name="Byrne K.P."/>
            <person name="Wolfe K.H."/>
        </authorList>
    </citation>
    <scope>NUCLEOTIDE SEQUENCE [LARGE SCALE GENOMIC DNA]</scope>
    <source>
        <strain evidence="6 7">CBS764</strain>
    </source>
</reference>
<comment type="similarity">
    <text evidence="5">Belongs to the SURF1 family.</text>
</comment>
<evidence type="ECO:0000256" key="1">
    <source>
        <dbReference type="ARBA" id="ARBA00004370"/>
    </source>
</evidence>
<dbReference type="OrthoDB" id="10040024at2759"/>
<dbReference type="InterPro" id="IPR045214">
    <property type="entry name" value="Surf1/Surf4"/>
</dbReference>
<keyword evidence="7" id="KW-1185">Reference proteome</keyword>
<keyword evidence="5" id="KW-0496">Mitochondrion</keyword>
<evidence type="ECO:0000313" key="7">
    <source>
        <dbReference type="Proteomes" id="UP000515788"/>
    </source>
</evidence>
<dbReference type="GeneID" id="59325208"/>
<proteinExistence type="inferred from homology"/>
<feature type="transmembrane region" description="Helical" evidence="5">
    <location>
        <begin position="326"/>
        <end position="347"/>
    </location>
</feature>
<dbReference type="EMBL" id="CP059248">
    <property type="protein sequence ID" value="QLL32071.1"/>
    <property type="molecule type" value="Genomic_DNA"/>
</dbReference>
<dbReference type="Proteomes" id="UP000515788">
    <property type="component" value="Chromosome 3"/>
</dbReference>
<sequence>MVPERMVICSWRCRSVFEATRQRYAFCFAPRRTVKTSTVDWKPIRSTRTPNEEEARGKGYGRQIALGLMFAMPAIAFYLGTWQVQRLEWKNKLIASCESRLAYKPVPLPKSFTADMCENWEYRRIILKGRFKHDEEMFVGPRVLNGQKGYILFTPFVRKDNGQKLLIERGWISEEKISPDSRNLRHLSLPDGDNVEVVCLVRVPRERGSFQWEKQDKESRLWQVPDLYEMTKVSGCPPIHLQALYDLKDHHWEQTDSSAAQMAPQQKSKWKFWSREDNNAGSTDKEINSSFQLSSPAAAELGEWQLIKAGVPIGKKPKIDLKNNHLQYLITWYGLSFLSTIFLMIALRKYRRGGAISQAVLKKEKLEHAQRNM</sequence>
<dbReference type="PROSITE" id="PS50895">
    <property type="entry name" value="SURF1"/>
    <property type="match status" value="1"/>
</dbReference>
<evidence type="ECO:0000313" key="6">
    <source>
        <dbReference type="EMBL" id="QLL32071.1"/>
    </source>
</evidence>
<feature type="transmembrane region" description="Helical" evidence="5">
    <location>
        <begin position="64"/>
        <end position="82"/>
    </location>
</feature>